<reference evidence="1 2" key="1">
    <citation type="journal article" date="2019" name="Commun. Biol.">
        <title>The bagworm genome reveals a unique fibroin gene that provides high tensile strength.</title>
        <authorList>
            <person name="Kono N."/>
            <person name="Nakamura H."/>
            <person name="Ohtoshi R."/>
            <person name="Tomita M."/>
            <person name="Numata K."/>
            <person name="Arakawa K."/>
        </authorList>
    </citation>
    <scope>NUCLEOTIDE SEQUENCE [LARGE SCALE GENOMIC DNA]</scope>
</reference>
<dbReference type="EMBL" id="BGZK01000451">
    <property type="protein sequence ID" value="GBP44347.1"/>
    <property type="molecule type" value="Genomic_DNA"/>
</dbReference>
<organism evidence="1 2">
    <name type="scientific">Eumeta variegata</name>
    <name type="common">Bagworm moth</name>
    <name type="synonym">Eumeta japonica</name>
    <dbReference type="NCBI Taxonomy" id="151549"/>
    <lineage>
        <taxon>Eukaryota</taxon>
        <taxon>Metazoa</taxon>
        <taxon>Ecdysozoa</taxon>
        <taxon>Arthropoda</taxon>
        <taxon>Hexapoda</taxon>
        <taxon>Insecta</taxon>
        <taxon>Pterygota</taxon>
        <taxon>Neoptera</taxon>
        <taxon>Endopterygota</taxon>
        <taxon>Lepidoptera</taxon>
        <taxon>Glossata</taxon>
        <taxon>Ditrysia</taxon>
        <taxon>Tineoidea</taxon>
        <taxon>Psychidae</taxon>
        <taxon>Oiketicinae</taxon>
        <taxon>Eumeta</taxon>
    </lineage>
</organism>
<name>A0A4C1W2J2_EUMVA</name>
<sequence length="202" mass="23628">MVHKLKDVLKQAVTDDNNIRITILEFKQIVKIQQNLREAVHCFSTMVEMPMFLLILENALHFILGPGKLVVFVRWSQLHPEPDVVMQVLELICYYLWVEVAIQPFHQISTLDDEMNHLLNDFLLLHLEDGRDREAFVELERAVQQRCAFPLSFNFLGIMNVNRGIIAEARKQFGFTWRRSTIDAHVECVQQFFGVCEDSRDV</sequence>
<dbReference type="AlphaFoldDB" id="A0A4C1W2J2"/>
<comment type="caution">
    <text evidence="1">The sequence shown here is derived from an EMBL/GenBank/DDBJ whole genome shotgun (WGS) entry which is preliminary data.</text>
</comment>
<accession>A0A4C1W2J2</accession>
<keyword evidence="2" id="KW-1185">Reference proteome</keyword>
<protein>
    <submittedName>
        <fullName evidence="1">Uncharacterized protein</fullName>
    </submittedName>
</protein>
<gene>
    <name evidence="1" type="ORF">EVAR_31242_1</name>
</gene>
<dbReference type="Proteomes" id="UP000299102">
    <property type="component" value="Unassembled WGS sequence"/>
</dbReference>
<evidence type="ECO:0000313" key="1">
    <source>
        <dbReference type="EMBL" id="GBP44347.1"/>
    </source>
</evidence>
<evidence type="ECO:0000313" key="2">
    <source>
        <dbReference type="Proteomes" id="UP000299102"/>
    </source>
</evidence>
<proteinExistence type="predicted"/>